<evidence type="ECO:0000313" key="3">
    <source>
        <dbReference type="Proteomes" id="UP000334990"/>
    </source>
</evidence>
<evidence type="ECO:0000313" key="2">
    <source>
        <dbReference type="EMBL" id="GER98106.1"/>
    </source>
</evidence>
<evidence type="ECO:0008006" key="4">
    <source>
        <dbReference type="Google" id="ProtNLM"/>
    </source>
</evidence>
<accession>A0A5M3VMU9</accession>
<reference evidence="2 3" key="1">
    <citation type="submission" date="2019-10" db="EMBL/GenBank/DDBJ databases">
        <title>Whole genome shotgun sequence of Acrocarpospora corrugata NBRC 13972.</title>
        <authorList>
            <person name="Ichikawa N."/>
            <person name="Kimura A."/>
            <person name="Kitahashi Y."/>
            <person name="Komaki H."/>
            <person name="Oguchi A."/>
        </authorList>
    </citation>
    <scope>NUCLEOTIDE SEQUENCE [LARGE SCALE GENOMIC DNA]</scope>
    <source>
        <strain evidence="2 3">NBRC 13972</strain>
    </source>
</reference>
<keyword evidence="1" id="KW-0732">Signal</keyword>
<feature type="chain" id="PRO_5024384077" description="Lipoprotein" evidence="1">
    <location>
        <begin position="22"/>
        <end position="109"/>
    </location>
</feature>
<dbReference type="AlphaFoldDB" id="A0A5M3VMU9"/>
<dbReference type="EMBL" id="BLAD01000035">
    <property type="protein sequence ID" value="GER98106.1"/>
    <property type="molecule type" value="Genomic_DNA"/>
</dbReference>
<evidence type="ECO:0000256" key="1">
    <source>
        <dbReference type="SAM" id="SignalP"/>
    </source>
</evidence>
<keyword evidence="3" id="KW-1185">Reference proteome</keyword>
<protein>
    <recommendedName>
        <fullName evidence="4">Lipoprotein</fullName>
    </recommendedName>
</protein>
<sequence>MAVIGATALAALVVTTGPATAASSWCRIVVSSCKTGTIAPSSNHEIHIEARGNNICAGGWKVFDTGNGAQVGSGVVALGQVVTKTIPGLYGRYYLKITGCLGHTGTIKN</sequence>
<dbReference type="Proteomes" id="UP000334990">
    <property type="component" value="Unassembled WGS sequence"/>
</dbReference>
<feature type="signal peptide" evidence="1">
    <location>
        <begin position="1"/>
        <end position="21"/>
    </location>
</feature>
<organism evidence="2 3">
    <name type="scientific">Acrocarpospora corrugata</name>
    <dbReference type="NCBI Taxonomy" id="35763"/>
    <lineage>
        <taxon>Bacteria</taxon>
        <taxon>Bacillati</taxon>
        <taxon>Actinomycetota</taxon>
        <taxon>Actinomycetes</taxon>
        <taxon>Streptosporangiales</taxon>
        <taxon>Streptosporangiaceae</taxon>
        <taxon>Acrocarpospora</taxon>
    </lineage>
</organism>
<gene>
    <name evidence="2" type="ORF">Acor_01680</name>
</gene>
<name>A0A5M3VMU9_9ACTN</name>
<comment type="caution">
    <text evidence="2">The sequence shown here is derived from an EMBL/GenBank/DDBJ whole genome shotgun (WGS) entry which is preliminary data.</text>
</comment>
<proteinExistence type="predicted"/>